<dbReference type="InterPro" id="IPR004117">
    <property type="entry name" value="7tm6_olfct_rcpt"/>
</dbReference>
<keyword evidence="2" id="KW-1003">Cell membrane</keyword>
<evidence type="ECO:0000256" key="6">
    <source>
        <dbReference type="ARBA" id="ARBA00022989"/>
    </source>
</evidence>
<name>A0ABD2ANY2_VESMC</name>
<keyword evidence="9 10" id="KW-0807">Transducer</keyword>
<accession>A0ABD2ANY2</accession>
<keyword evidence="6 10" id="KW-1133">Transmembrane helix</keyword>
<keyword evidence="7 10" id="KW-0472">Membrane</keyword>
<keyword evidence="4 10" id="KW-0812">Transmembrane</keyword>
<comment type="similarity">
    <text evidence="10">Belongs to the insect chemoreceptor superfamily. Heteromeric odorant receptor channel (TC 1.A.69) family.</text>
</comment>
<feature type="transmembrane region" description="Helical" evidence="10">
    <location>
        <begin position="40"/>
        <end position="58"/>
    </location>
</feature>
<evidence type="ECO:0000256" key="1">
    <source>
        <dbReference type="ARBA" id="ARBA00004651"/>
    </source>
</evidence>
<dbReference type="GO" id="GO:0007165">
    <property type="term" value="P:signal transduction"/>
    <property type="evidence" value="ECO:0007669"/>
    <property type="project" value="UniProtKB-KW"/>
</dbReference>
<dbReference type="GO" id="GO:0007608">
    <property type="term" value="P:sensory perception of smell"/>
    <property type="evidence" value="ECO:0007669"/>
    <property type="project" value="UniProtKB-KW"/>
</dbReference>
<proteinExistence type="inferred from homology"/>
<organism evidence="11 12">
    <name type="scientific">Vespula maculifrons</name>
    <name type="common">Eastern yellow jacket</name>
    <name type="synonym">Wasp</name>
    <dbReference type="NCBI Taxonomy" id="7453"/>
    <lineage>
        <taxon>Eukaryota</taxon>
        <taxon>Metazoa</taxon>
        <taxon>Ecdysozoa</taxon>
        <taxon>Arthropoda</taxon>
        <taxon>Hexapoda</taxon>
        <taxon>Insecta</taxon>
        <taxon>Pterygota</taxon>
        <taxon>Neoptera</taxon>
        <taxon>Endopterygota</taxon>
        <taxon>Hymenoptera</taxon>
        <taxon>Apocrita</taxon>
        <taxon>Aculeata</taxon>
        <taxon>Vespoidea</taxon>
        <taxon>Vespidae</taxon>
        <taxon>Vespinae</taxon>
        <taxon>Vespula</taxon>
    </lineage>
</organism>
<dbReference type="Pfam" id="PF02949">
    <property type="entry name" value="7tm_6"/>
    <property type="match status" value="1"/>
</dbReference>
<evidence type="ECO:0000256" key="9">
    <source>
        <dbReference type="ARBA" id="ARBA00023224"/>
    </source>
</evidence>
<evidence type="ECO:0000313" key="12">
    <source>
        <dbReference type="Proteomes" id="UP001607303"/>
    </source>
</evidence>
<evidence type="ECO:0000256" key="10">
    <source>
        <dbReference type="RuleBase" id="RU351113"/>
    </source>
</evidence>
<dbReference type="GO" id="GO:0005886">
    <property type="term" value="C:plasma membrane"/>
    <property type="evidence" value="ECO:0007669"/>
    <property type="project" value="UniProtKB-SubCell"/>
</dbReference>
<reference evidence="11 12" key="1">
    <citation type="journal article" date="2024" name="Ann. Entomol. Soc. Am.">
        <title>Genomic analyses of the southern and eastern yellowjacket wasps (Hymenoptera: Vespidae) reveal evolutionary signatures of social life.</title>
        <authorList>
            <person name="Catto M.A."/>
            <person name="Caine P.B."/>
            <person name="Orr S.E."/>
            <person name="Hunt B.G."/>
            <person name="Goodisman M.A.D."/>
        </authorList>
    </citation>
    <scope>NUCLEOTIDE SEQUENCE [LARGE SCALE GENOMIC DNA]</scope>
    <source>
        <strain evidence="11">232</strain>
        <tissue evidence="11">Head and thorax</tissue>
    </source>
</reference>
<feature type="transmembrane region" description="Helical" evidence="10">
    <location>
        <begin position="64"/>
        <end position="82"/>
    </location>
</feature>
<keyword evidence="8 10" id="KW-0675">Receptor</keyword>
<gene>
    <name evidence="11" type="ORF">V1477_020956</name>
</gene>
<evidence type="ECO:0000256" key="7">
    <source>
        <dbReference type="ARBA" id="ARBA00023136"/>
    </source>
</evidence>
<evidence type="ECO:0000313" key="11">
    <source>
        <dbReference type="EMBL" id="KAL2722136.1"/>
    </source>
</evidence>
<keyword evidence="5 10" id="KW-0552">Olfaction</keyword>
<comment type="caution">
    <text evidence="10">Lacks conserved residue(s) required for the propagation of feature annotation.</text>
</comment>
<feature type="transmembrane region" description="Helical" evidence="10">
    <location>
        <begin position="313"/>
        <end position="331"/>
    </location>
</feature>
<evidence type="ECO:0000256" key="2">
    <source>
        <dbReference type="ARBA" id="ARBA00022475"/>
    </source>
</evidence>
<keyword evidence="12" id="KW-1185">Reference proteome</keyword>
<comment type="caution">
    <text evidence="11">The sequence shown here is derived from an EMBL/GenBank/DDBJ whole genome shotgun (WGS) entry which is preliminary data.</text>
</comment>
<evidence type="ECO:0000256" key="4">
    <source>
        <dbReference type="ARBA" id="ARBA00022692"/>
    </source>
</evidence>
<dbReference type="Proteomes" id="UP001607303">
    <property type="component" value="Unassembled WGS sequence"/>
</dbReference>
<sequence>MDALVNRYYNINRLLLLVIGSWPMTEKSFINSVIEMIQNFFVYVILISSILVQIFKLITSEPTLDLFVNVSSYAFLCMVYLAKYGLHMFQLENIKCLIIRIQRNWNLLIDEKELEIMEEYTQKGKKFTFICLILSCFTIIVLLTWTSFLFISDILLPLNGSHRLECPFVAEYFIDEEVYYYPILLHMYTIFLVGLIVVIATEAFYTICVQHACGLFHIVGYRFEQVFNESILNSISLSRKSFEIENSIVRAINSHQNAIEFVDHMNSCFSNSYFILTILGVISLIMNCTDILQAMNPNKNYNLISASVRVLNAFVRIVNIICYMFGIFYYGQKLIDCSTNILEKAYTIPWYLTSSKIKLSLMMVLQRSLKKSTVFIGNLFPMSLELFGTILKTTSCYITTLHALQY</sequence>
<evidence type="ECO:0000256" key="5">
    <source>
        <dbReference type="ARBA" id="ARBA00022725"/>
    </source>
</evidence>
<dbReference type="AlphaFoldDB" id="A0ABD2ANY2"/>
<dbReference type="PANTHER" id="PTHR21137:SF35">
    <property type="entry name" value="ODORANT RECEPTOR 19A-RELATED"/>
    <property type="match status" value="1"/>
</dbReference>
<protein>
    <recommendedName>
        <fullName evidence="10">Odorant receptor</fullName>
    </recommendedName>
</protein>
<keyword evidence="3 10" id="KW-0716">Sensory transduction</keyword>
<evidence type="ECO:0000256" key="3">
    <source>
        <dbReference type="ARBA" id="ARBA00022606"/>
    </source>
</evidence>
<comment type="subcellular location">
    <subcellularLocation>
        <location evidence="1 10">Cell membrane</location>
        <topology evidence="1 10">Multi-pass membrane protein</topology>
    </subcellularLocation>
</comment>
<dbReference type="EMBL" id="JAYRBN010000116">
    <property type="protein sequence ID" value="KAL2722136.1"/>
    <property type="molecule type" value="Genomic_DNA"/>
</dbReference>
<feature type="transmembrane region" description="Helical" evidence="10">
    <location>
        <begin position="178"/>
        <end position="199"/>
    </location>
</feature>
<feature type="transmembrane region" description="Helical" evidence="10">
    <location>
        <begin position="127"/>
        <end position="151"/>
    </location>
</feature>
<evidence type="ECO:0000256" key="8">
    <source>
        <dbReference type="ARBA" id="ARBA00023170"/>
    </source>
</evidence>
<feature type="transmembrane region" description="Helical" evidence="10">
    <location>
        <begin position="273"/>
        <end position="292"/>
    </location>
</feature>
<dbReference type="PANTHER" id="PTHR21137">
    <property type="entry name" value="ODORANT RECEPTOR"/>
    <property type="match status" value="1"/>
</dbReference>